<dbReference type="Proteomes" id="UP000001745">
    <property type="component" value="Unassembled WGS sequence"/>
</dbReference>
<dbReference type="InterPro" id="IPR011990">
    <property type="entry name" value="TPR-like_helical_dom_sf"/>
</dbReference>
<dbReference type="SUPFAM" id="SSF53167">
    <property type="entry name" value="Purine and uridine phosphorylases"/>
    <property type="match status" value="1"/>
</dbReference>
<dbReference type="Gene3D" id="3.40.50.300">
    <property type="entry name" value="P-loop containing nucleotide triphosphate hydrolases"/>
    <property type="match status" value="1"/>
</dbReference>
<dbReference type="GO" id="GO:0009116">
    <property type="term" value="P:nucleoside metabolic process"/>
    <property type="evidence" value="ECO:0007669"/>
    <property type="project" value="InterPro"/>
</dbReference>
<dbReference type="InterPro" id="IPR002182">
    <property type="entry name" value="NB-ARC"/>
</dbReference>
<dbReference type="Gene3D" id="3.40.50.1580">
    <property type="entry name" value="Nucleoside phosphorylase domain"/>
    <property type="match status" value="1"/>
</dbReference>
<dbReference type="Pfam" id="PF01048">
    <property type="entry name" value="PNP_UDP_1"/>
    <property type="match status" value="1"/>
</dbReference>
<dbReference type="SUPFAM" id="SSF52540">
    <property type="entry name" value="P-loop containing nucleoside triphosphate hydrolases"/>
    <property type="match status" value="1"/>
</dbReference>
<evidence type="ECO:0000259" key="2">
    <source>
        <dbReference type="Pfam" id="PF01048"/>
    </source>
</evidence>
<dbReference type="InterPro" id="IPR027417">
    <property type="entry name" value="P-loop_NTPase"/>
</dbReference>
<dbReference type="SUPFAM" id="SSF48452">
    <property type="entry name" value="TPR-like"/>
    <property type="match status" value="3"/>
</dbReference>
<dbReference type="PANTHER" id="PTHR46082:SF11">
    <property type="entry name" value="AAA+ ATPASE DOMAIN-CONTAINING PROTEIN-RELATED"/>
    <property type="match status" value="1"/>
</dbReference>
<feature type="domain" description="Nucleoside phosphorylase" evidence="2">
    <location>
        <begin position="14"/>
        <end position="307"/>
    </location>
</feature>
<dbReference type="InterPro" id="IPR000845">
    <property type="entry name" value="Nucleoside_phosphorylase_d"/>
</dbReference>
<dbReference type="GeneID" id="8107878"/>
<organism evidence="3 4">
    <name type="scientific">Talaromyces stipitatus (strain ATCC 10500 / CBS 375.48 / QM 6759 / NRRL 1006)</name>
    <name type="common">Penicillium stipitatum</name>
    <dbReference type="NCBI Taxonomy" id="441959"/>
    <lineage>
        <taxon>Eukaryota</taxon>
        <taxon>Fungi</taxon>
        <taxon>Dikarya</taxon>
        <taxon>Ascomycota</taxon>
        <taxon>Pezizomycotina</taxon>
        <taxon>Eurotiomycetes</taxon>
        <taxon>Eurotiomycetidae</taxon>
        <taxon>Eurotiales</taxon>
        <taxon>Trichocomaceae</taxon>
        <taxon>Talaromyces</taxon>
        <taxon>Talaromyces sect. Talaromyces</taxon>
    </lineage>
</organism>
<dbReference type="Gene3D" id="1.25.40.10">
    <property type="entry name" value="Tetratricopeptide repeat domain"/>
    <property type="match status" value="4"/>
</dbReference>
<gene>
    <name evidence="3" type="ORF">TSTA_038360</name>
</gene>
<dbReference type="EMBL" id="EQ962654">
    <property type="protein sequence ID" value="EED20629.1"/>
    <property type="molecule type" value="Genomic_DNA"/>
</dbReference>
<reference evidence="4" key="1">
    <citation type="journal article" date="2015" name="Genome Announc.">
        <title>Genome sequence of the AIDS-associated pathogen Penicillium marneffei (ATCC18224) and its near taxonomic relative Talaromyces stipitatus (ATCC10500).</title>
        <authorList>
            <person name="Nierman W.C."/>
            <person name="Fedorova-Abrams N.D."/>
            <person name="Andrianopoulos A."/>
        </authorList>
    </citation>
    <scope>NUCLEOTIDE SEQUENCE [LARGE SCALE GENOMIC DNA]</scope>
    <source>
        <strain evidence="4">ATCC 10500 / CBS 375.48 / QM 6759 / NRRL 1006</strain>
    </source>
</reference>
<dbReference type="STRING" id="441959.B8M8W6"/>
<dbReference type="GO" id="GO:0003824">
    <property type="term" value="F:catalytic activity"/>
    <property type="evidence" value="ECO:0007669"/>
    <property type="project" value="InterPro"/>
</dbReference>
<proteinExistence type="predicted"/>
<evidence type="ECO:0000259" key="1">
    <source>
        <dbReference type="Pfam" id="PF00931"/>
    </source>
</evidence>
<dbReference type="Pfam" id="PF00931">
    <property type="entry name" value="NB-ARC"/>
    <property type="match status" value="1"/>
</dbReference>
<dbReference type="RefSeq" id="XP_002481063.1">
    <property type="nucleotide sequence ID" value="XM_002481018.1"/>
</dbReference>
<dbReference type="Pfam" id="PF13374">
    <property type="entry name" value="TPR_10"/>
    <property type="match status" value="5"/>
</dbReference>
<evidence type="ECO:0000313" key="3">
    <source>
        <dbReference type="EMBL" id="EED20629.1"/>
    </source>
</evidence>
<dbReference type="Pfam" id="PF13424">
    <property type="entry name" value="TPR_12"/>
    <property type="match status" value="4"/>
</dbReference>
<keyword evidence="4" id="KW-1185">Reference proteome</keyword>
<sequence>MTKEDISHADYALAMVCALPLELTAAKAMLDEIHTQLPSSSTQCSYTLGRIKGHNTVLACLPSGVPGTTSAAAIVSYIQSTFPNIRCGLMVGIGGGVPSKTADIRLGDVVVSKPTGISSGVAQYDLGKTISGGYFQQTGTLNQPPTILLTAIAQLEASEMMRRSDAISKSISHVLSQNPDMEASFSRPQGEDRLFEATYEHLEGNPSCIACDADKQISRTLRVSREPQIHYGIIASGNQVMKDGHTRDRIARRLNALCFEMEAAGIMNNLPCLVIRGICDYCDSHKNKQWQGYAALAAAAYAKLLLSVLPVTQTPKSEALPQAFWMVPFDQNPQFLGRESEIGRLENLILPENRTRKAAIAGLGGIGKTQIALELAYRIRDRDPNRSIFWIRSTNMEAVEKSFVDISDTLKLQNVISGDDKSQVKAYLSSERAGPWLLIIDNADDAEIWMSAKGPVPALKTFLPRSQNGFTVFTTRNQQLANSLVGRDIIKIPELNDKLAIDLLRASLVEENLMKDDTSTITLIHQLGGLPLALIQATSYINQNSITLNEYVMLLNEQESIKVELLSQDFEDDYRYEDIQNPVAATWLISFEQIRRSNLLAAEYLSHIACVDPRDIPLSFLPQKGSLIDQQKAMGLLKAYSFITEMANSRFINMHRLVHLATRSWLRSEKLLEHWTIKTGELLSEVFPSDEYDNRILWRGYLPHALFILQSQEYPKDNLERESLSQRVAQCLYADGRYNEAEAPFKEVFERRTQRLKKEDPEIFESMANLASTYRDQGRWNKAEELFVQVLNFRKTVLGPEHPSTLTSMADLASIYRNQGRWKEAEELDRKVMDTRKTVLGPKNPDTLNSMANLAITYRNQGRWKEAEELFVQVLNIRKTVLGPEHPSTLTSMADLASSFWNQSRWNEAEELFVQVLDMRKIVLGPEHPDTLASMANLASTYRNQGRSKEAEELDVKVVDTWKKLLGPEHPDTLTTMANLACTYSSQGRWKEAEELDRKVMDTRKTVLGPEHPSTLTSMANLASTYRDQGRWKEAEELEVQVVDTWKTLLGPEHPDTLTTMANLAITYSNQGRWKEAEELDRKVMDTRKTVLGPKNPDTLNSMANLAITYRNQGRWKEAEELFVQVLNIRKTVLGPKHPDTLASMANLAIIYRNQGRWKEAKELFVQVLDIRKIVLGPQHPDTLTSLANLASIYRNQSQWKEAEELDVKVMDIRKIVLGPEHPGTLTSMANLAITYRSQGRWKEAEELEVQVLDIRKTVMGPEHPDTLTSMWSLAYTIKDQGRHAEGLALLEACVLLRGKSLGQTHPDTIRALSDLELWRKALLNQSHIASDQSAPQLHPTVTIDSPDKTMICDNLLQTHIRPHLLLQNGLPSTFPSLFPALQISHQPVQTTNEDKDEVD</sequence>
<dbReference type="InterPro" id="IPR019734">
    <property type="entry name" value="TPR_rpt"/>
</dbReference>
<dbReference type="OrthoDB" id="4218961at2759"/>
<dbReference type="NCBIfam" id="NF040586">
    <property type="entry name" value="FxSxx_TPR"/>
    <property type="match status" value="1"/>
</dbReference>
<dbReference type="InterPro" id="IPR035994">
    <property type="entry name" value="Nucleoside_phosphorylase_sf"/>
</dbReference>
<dbReference type="PANTHER" id="PTHR46082">
    <property type="entry name" value="ATP/GTP-BINDING PROTEIN-RELATED"/>
    <property type="match status" value="1"/>
</dbReference>
<dbReference type="CDD" id="cd09008">
    <property type="entry name" value="MTAN"/>
    <property type="match status" value="1"/>
</dbReference>
<dbReference type="InParanoid" id="B8M8W6"/>
<dbReference type="GO" id="GO:0043531">
    <property type="term" value="F:ADP binding"/>
    <property type="evidence" value="ECO:0007669"/>
    <property type="project" value="InterPro"/>
</dbReference>
<dbReference type="PRINTS" id="PR00381">
    <property type="entry name" value="KINESINLIGHT"/>
</dbReference>
<dbReference type="SMART" id="SM00028">
    <property type="entry name" value="TPR"/>
    <property type="match status" value="11"/>
</dbReference>
<accession>B8M8W6</accession>
<name>B8M8W6_TALSN</name>
<dbReference type="eggNOG" id="KOG1840">
    <property type="taxonomic scope" value="Eukaryota"/>
</dbReference>
<evidence type="ECO:0000313" key="4">
    <source>
        <dbReference type="Proteomes" id="UP000001745"/>
    </source>
</evidence>
<dbReference type="HOGENOM" id="CLU_000288_125_3_1"/>
<dbReference type="OMA" id="EMQVMEI"/>
<feature type="domain" description="NB-ARC" evidence="1">
    <location>
        <begin position="341"/>
        <end position="510"/>
    </location>
</feature>
<protein>
    <submittedName>
        <fullName evidence="3">Kinesin light chain 1 and, putative</fullName>
    </submittedName>
</protein>
<dbReference type="VEuPathDB" id="FungiDB:TSTA_038360"/>
<dbReference type="InterPro" id="IPR053137">
    <property type="entry name" value="NLR-like"/>
</dbReference>
<dbReference type="PhylomeDB" id="B8M8W6"/>